<dbReference type="Pfam" id="PF05380">
    <property type="entry name" value="Peptidase_A17"/>
    <property type="match status" value="1"/>
</dbReference>
<evidence type="ECO:0000313" key="7">
    <source>
        <dbReference type="EMBL" id="EFP02481.1"/>
    </source>
</evidence>
<dbReference type="Pfam" id="PF17921">
    <property type="entry name" value="Integrase_H2C2"/>
    <property type="match status" value="1"/>
</dbReference>
<evidence type="ECO:0000259" key="6">
    <source>
        <dbReference type="Pfam" id="PF17921"/>
    </source>
</evidence>
<dbReference type="Gene3D" id="3.30.70.270">
    <property type="match status" value="1"/>
</dbReference>
<dbReference type="Gene3D" id="1.10.340.70">
    <property type="match status" value="1"/>
</dbReference>
<name>E3NKK9_CAERE</name>
<dbReference type="GO" id="GO:0042575">
    <property type="term" value="C:DNA polymerase complex"/>
    <property type="evidence" value="ECO:0007669"/>
    <property type="project" value="UniProtKB-ARBA"/>
</dbReference>
<dbReference type="OrthoDB" id="5920525at2759"/>
<dbReference type="Proteomes" id="UP000008281">
    <property type="component" value="Unassembled WGS sequence"/>
</dbReference>
<keyword evidence="1" id="KW-0808">Transferase</keyword>
<keyword evidence="8" id="KW-1185">Reference proteome</keyword>
<evidence type="ECO:0000256" key="1">
    <source>
        <dbReference type="ARBA" id="ARBA00022679"/>
    </source>
</evidence>
<dbReference type="InterPro" id="IPR001969">
    <property type="entry name" value="Aspartic_peptidase_AS"/>
</dbReference>
<dbReference type="Gene3D" id="3.10.10.10">
    <property type="entry name" value="HIV Type 1 Reverse Transcriptase, subunit A, domain 1"/>
    <property type="match status" value="1"/>
</dbReference>
<dbReference type="InterPro" id="IPR043128">
    <property type="entry name" value="Rev_trsase/Diguanyl_cyclase"/>
</dbReference>
<evidence type="ECO:0000256" key="2">
    <source>
        <dbReference type="ARBA" id="ARBA00022695"/>
    </source>
</evidence>
<keyword evidence="3" id="KW-0695">RNA-directed DNA polymerase</keyword>
<feature type="compositionally biased region" description="Polar residues" evidence="4">
    <location>
        <begin position="552"/>
        <end position="566"/>
    </location>
</feature>
<dbReference type="InterPro" id="IPR021109">
    <property type="entry name" value="Peptidase_aspartic_dom_sf"/>
</dbReference>
<dbReference type="SUPFAM" id="SSF56672">
    <property type="entry name" value="DNA/RNA polymerases"/>
    <property type="match status" value="1"/>
</dbReference>
<dbReference type="GO" id="GO:0003676">
    <property type="term" value="F:nucleic acid binding"/>
    <property type="evidence" value="ECO:0007669"/>
    <property type="project" value="InterPro"/>
</dbReference>
<dbReference type="GO" id="GO:0003964">
    <property type="term" value="F:RNA-directed DNA polymerase activity"/>
    <property type="evidence" value="ECO:0007669"/>
    <property type="project" value="UniProtKB-KW"/>
</dbReference>
<dbReference type="InParanoid" id="E3NKK9"/>
<feature type="compositionally biased region" description="Polar residues" evidence="4">
    <location>
        <begin position="698"/>
        <end position="718"/>
    </location>
</feature>
<dbReference type="InterPro" id="IPR005312">
    <property type="entry name" value="DUF1759"/>
</dbReference>
<protein>
    <recommendedName>
        <fullName evidence="9">Integrase catalytic domain-containing protein</fullName>
    </recommendedName>
</protein>
<organism evidence="8">
    <name type="scientific">Caenorhabditis remanei</name>
    <name type="common">Caenorhabditis vulgaris</name>
    <dbReference type="NCBI Taxonomy" id="31234"/>
    <lineage>
        <taxon>Eukaryota</taxon>
        <taxon>Metazoa</taxon>
        <taxon>Ecdysozoa</taxon>
        <taxon>Nematoda</taxon>
        <taxon>Chromadorea</taxon>
        <taxon>Rhabditida</taxon>
        <taxon>Rhabditina</taxon>
        <taxon>Rhabditomorpha</taxon>
        <taxon>Rhabditoidea</taxon>
        <taxon>Rhabditidae</taxon>
        <taxon>Peloderinae</taxon>
        <taxon>Caenorhabditis</taxon>
    </lineage>
</organism>
<dbReference type="InterPro" id="IPR000477">
    <property type="entry name" value="RT_dom"/>
</dbReference>
<dbReference type="Pfam" id="PF00078">
    <property type="entry name" value="RVT_1"/>
    <property type="match status" value="1"/>
</dbReference>
<dbReference type="InterPro" id="IPR036397">
    <property type="entry name" value="RNaseH_sf"/>
</dbReference>
<dbReference type="GO" id="GO:0006508">
    <property type="term" value="P:proteolysis"/>
    <property type="evidence" value="ECO:0007669"/>
    <property type="project" value="InterPro"/>
</dbReference>
<dbReference type="Gene3D" id="3.30.420.10">
    <property type="entry name" value="Ribonuclease H-like superfamily/Ribonuclease H"/>
    <property type="match status" value="1"/>
</dbReference>
<feature type="compositionally biased region" description="Low complexity" evidence="4">
    <location>
        <begin position="285"/>
        <end position="307"/>
    </location>
</feature>
<feature type="compositionally biased region" description="Low complexity" evidence="4">
    <location>
        <begin position="172"/>
        <end position="181"/>
    </location>
</feature>
<dbReference type="InterPro" id="IPR041588">
    <property type="entry name" value="Integrase_H2C2"/>
</dbReference>
<evidence type="ECO:0000256" key="3">
    <source>
        <dbReference type="ARBA" id="ARBA00022918"/>
    </source>
</evidence>
<accession>E3NKK9</accession>
<dbReference type="InterPro" id="IPR043502">
    <property type="entry name" value="DNA/RNA_pol_sf"/>
</dbReference>
<sequence>MGDITTLQGIKSSITKKAKDANKIYLEVREFYQPPLNDDAKALLRANLPKLLEKITVLDGLKKEYEKHLGEHKALSSTPDVFKANKKEMEKHLMETNHYEEYRENILQLIEKIQEFDGIPAEQRHARRLRAPADNTLIPSSSNAALAAQAVAAPPVAPAPLAVDAPAVAPAAPTTTANNATKRTQVVSSYNTRSSSAAPQDRRKSIEILQGNTSNNGSMDPSIQYQQEIAQRINEIEGKYQRIDQMMVNFQQEHMDYTRANTESLRTAVYQVMDKLEGIQLPTVNQSTTNTTGMQGQNQDSSNGNDNSNRRLTHGQVLGYQHRPQYSNDGRNNYQRFEQEQSPEMSPVVANEILAIKEVVKKFAGEAHEYPLFITNFRKMVHENPRISTHLKQGILLSLLEGQAAEDLRSAQMSEEAYEALLLNMERQYNNNSLQKDTMLDKLKVIKFDDRDYQQMERTLNTYCNTAQHLKCLGIEINDDHFRSAFVDKMPECIRSQVYRRYTKGEKTFAHVSNAAYEAIREKKNDERLRKRLDQPHSDEIFVNTVQHQKNYQRTSYQQSSGNRGQNKPAWGRRNRRNFVPPSRDTPCSYCASQEHSACECTIPVSKKIEAVNKKKLCNNCLSDKHMIRECNSRYRCFHCHMRHYSGHCDKVEAVNVNTFRQFVDLYDDEPLEEHNNSSHSILPALPNSTSTSFSTSECSQPVKSSKGTTPHRPNSASMKIGESFAPVDQAEESLDRILQESRLDNMPDEPEAETLQIVVHHLKDKEAKLPFVQLITPSGDKLIALVDSGAESSIISTTAATKLNLPAIGRRRIKFTGFVSESPPDWSTYYRLVVTDLHGNEWAMRLPSYGDMNTIFKSPEHTSDDIQYLEGHQMNIDRITKLQSYDDKPIDLLLGNNVLNKIKKLEKITTYDLPSGKTVEKMLIGYVNYPPVNEEAFVPAIDEVNIQVVGDLEEIHIHTLETEDYQLELKEHHVHNAISNAKLHKLVEQNSSLEVVGIENPTIVKSREDHDNELIERQKSETTWDADGIASTKFPLNGREKYLRGNFPLARKRLTGLYNNKLKSKKLRDDYHQKIQEQLQSGIIEEVTSDMTNDGGPHFYMPSSVVFKEDSATTKMRIVQDASAHMKGELSINDCMHPGPALLNAILGILLRARLGLYLMISDIEKAFHQVRIQKEHRNMLKILWLRDPELGPVDGNIVTYRFTRLPFGVTSSPFLLAVIILMYLDKHPAEINKKITENIYVDNILFVTNNKEDLIGYYEESNAAYQRMRMNLREFLTNDPETMARIPAEDRAATSVVKLLGHIWDSEKDTITIKVPAPPEGIPTKRELLQFCASIYDPCGNIAPLLVDTKGLIADVWDKGLGWDKEITADLVPKWEAIKKKFTSTSFVIPRQLVTNYDFNRVELVLFADASKSHYGIAAYLRYGYKEGHFVTKLILAKSRIKPHKGGKEHTIPRMELTAQELASNTAVMLLKELHMDIKRVTFFSDSICTIFWTTSRVTNSVGSVWVANRVKAFHENLDTIRNKYNCEATIRYVPTDVNPADIATRGCSMQELQDNKIWNEGPEFLIKSEEHWPSKLDGTAADPHAFREEAIQKGLIEEETSDQKAERIRINAISTSSSYESVIPYHRSNSFMTLTSRVSKAMQWIHHIVDKRNRRYPTKKIEFKGHAMKSFDEATWNNDEIAKLNIAKEVILADHYKDSEAKKISDVPAQFHSASCENGIWKYQSRLDKATDSRITEEMKRPIIIMHKHRLAKLIASDSHINLKHQGIQDMMEDVQRRYTIKGLSTIVKEVRRRCFKCQMRHARPYAYPYSRILPAVRTTLEGPFKHIGLDYLGPLSYHIGPNTEGKFWVLLITCLVTRAIHLECVTSNHTTGFVNAFRRFTSRRGIPKSILSDNAT</sequence>
<proteinExistence type="predicted"/>
<feature type="domain" description="Reverse transcriptase" evidence="5">
    <location>
        <begin position="1154"/>
        <end position="1274"/>
    </location>
</feature>
<dbReference type="PANTHER" id="PTHR47331:SF1">
    <property type="entry name" value="GAG-LIKE PROTEIN"/>
    <property type="match status" value="1"/>
</dbReference>
<evidence type="ECO:0000259" key="5">
    <source>
        <dbReference type="Pfam" id="PF00078"/>
    </source>
</evidence>
<dbReference type="PROSITE" id="PS00141">
    <property type="entry name" value="ASP_PROTEASE"/>
    <property type="match status" value="1"/>
</dbReference>
<dbReference type="OMA" id="NESHERM"/>
<gene>
    <name evidence="7" type="ORF">CRE_26836</name>
</gene>
<dbReference type="SUPFAM" id="SSF53098">
    <property type="entry name" value="Ribonuclease H-like"/>
    <property type="match status" value="1"/>
</dbReference>
<dbReference type="InterPro" id="IPR012337">
    <property type="entry name" value="RNaseH-like_sf"/>
</dbReference>
<feature type="region of interest" description="Disordered" evidence="4">
    <location>
        <begin position="552"/>
        <end position="578"/>
    </location>
</feature>
<dbReference type="InterPro" id="IPR008042">
    <property type="entry name" value="Retrotrans_Pao"/>
</dbReference>
<dbReference type="STRING" id="31234.E3NKK9"/>
<feature type="region of interest" description="Disordered" evidence="4">
    <location>
        <begin position="172"/>
        <end position="203"/>
    </location>
</feature>
<evidence type="ECO:0000313" key="8">
    <source>
        <dbReference type="Proteomes" id="UP000008281"/>
    </source>
</evidence>
<dbReference type="Gene3D" id="2.40.70.10">
    <property type="entry name" value="Acid Proteases"/>
    <property type="match status" value="1"/>
</dbReference>
<evidence type="ECO:0000256" key="4">
    <source>
        <dbReference type="SAM" id="MobiDB-lite"/>
    </source>
</evidence>
<feature type="region of interest" description="Disordered" evidence="4">
    <location>
        <begin position="285"/>
        <end position="312"/>
    </location>
</feature>
<dbReference type="eggNOG" id="KOG0017">
    <property type="taxonomic scope" value="Eukaryota"/>
</dbReference>
<feature type="domain" description="Integrase zinc-binding" evidence="6">
    <location>
        <begin position="1752"/>
        <end position="1806"/>
    </location>
</feature>
<dbReference type="Pfam" id="PF03564">
    <property type="entry name" value="DUF1759"/>
    <property type="match status" value="1"/>
</dbReference>
<feature type="region of interest" description="Disordered" evidence="4">
    <location>
        <begin position="674"/>
        <end position="719"/>
    </location>
</feature>
<dbReference type="GO" id="GO:0004190">
    <property type="term" value="F:aspartic-type endopeptidase activity"/>
    <property type="evidence" value="ECO:0007669"/>
    <property type="project" value="InterPro"/>
</dbReference>
<keyword evidence="2" id="KW-0548">Nucleotidyltransferase</keyword>
<feature type="non-terminal residue" evidence="7">
    <location>
        <position position="1900"/>
    </location>
</feature>
<reference evidence="7" key="1">
    <citation type="submission" date="2007-07" db="EMBL/GenBank/DDBJ databases">
        <title>PCAP assembly of the Caenorhabditis remanei genome.</title>
        <authorList>
            <consortium name="The Caenorhabditis remanei Sequencing Consortium"/>
            <person name="Wilson R.K."/>
        </authorList>
    </citation>
    <scope>NUCLEOTIDE SEQUENCE [LARGE SCALE GENOMIC DNA]</scope>
    <source>
        <strain evidence="7">PB4641</strain>
    </source>
</reference>
<evidence type="ECO:0008006" key="9">
    <source>
        <dbReference type="Google" id="ProtNLM"/>
    </source>
</evidence>
<dbReference type="HOGENOM" id="CLU_000526_5_1_1"/>
<feature type="compositionally biased region" description="Polar residues" evidence="4">
    <location>
        <begin position="182"/>
        <end position="198"/>
    </location>
</feature>
<dbReference type="EMBL" id="DS268812">
    <property type="protein sequence ID" value="EFP02481.1"/>
    <property type="molecule type" value="Genomic_DNA"/>
</dbReference>
<dbReference type="PANTHER" id="PTHR47331">
    <property type="entry name" value="PHD-TYPE DOMAIN-CONTAINING PROTEIN"/>
    <property type="match status" value="1"/>
</dbReference>